<reference evidence="2" key="1">
    <citation type="submission" date="2021-02" db="EMBL/GenBank/DDBJ databases">
        <title>Genome sequence Cadophora malorum strain M34.</title>
        <authorList>
            <person name="Stefanovic E."/>
            <person name="Vu D."/>
            <person name="Scully C."/>
            <person name="Dijksterhuis J."/>
            <person name="Roader J."/>
            <person name="Houbraken J."/>
        </authorList>
    </citation>
    <scope>NUCLEOTIDE SEQUENCE</scope>
    <source>
        <strain evidence="2">M34</strain>
    </source>
</reference>
<feature type="compositionally biased region" description="Gly residues" evidence="1">
    <location>
        <begin position="63"/>
        <end position="72"/>
    </location>
</feature>
<protein>
    <submittedName>
        <fullName evidence="2">Uncharacterized protein</fullName>
    </submittedName>
</protein>
<gene>
    <name evidence="2" type="ORF">IFR04_006000</name>
</gene>
<feature type="non-terminal residue" evidence="2">
    <location>
        <position position="1"/>
    </location>
</feature>
<dbReference type="OrthoDB" id="3549687at2759"/>
<evidence type="ECO:0000256" key="1">
    <source>
        <dbReference type="SAM" id="MobiDB-lite"/>
    </source>
</evidence>
<feature type="region of interest" description="Disordered" evidence="1">
    <location>
        <begin position="48"/>
        <end position="72"/>
    </location>
</feature>
<dbReference type="Proteomes" id="UP000664132">
    <property type="component" value="Unassembled WGS sequence"/>
</dbReference>
<keyword evidence="3" id="KW-1185">Reference proteome</keyword>
<comment type="caution">
    <text evidence="2">The sequence shown here is derived from an EMBL/GenBank/DDBJ whole genome shotgun (WGS) entry which is preliminary data.</text>
</comment>
<accession>A0A8H7TL93</accession>
<organism evidence="2 3">
    <name type="scientific">Cadophora malorum</name>
    <dbReference type="NCBI Taxonomy" id="108018"/>
    <lineage>
        <taxon>Eukaryota</taxon>
        <taxon>Fungi</taxon>
        <taxon>Dikarya</taxon>
        <taxon>Ascomycota</taxon>
        <taxon>Pezizomycotina</taxon>
        <taxon>Leotiomycetes</taxon>
        <taxon>Helotiales</taxon>
        <taxon>Ploettnerulaceae</taxon>
        <taxon>Cadophora</taxon>
    </lineage>
</organism>
<dbReference type="AlphaFoldDB" id="A0A8H7TL93"/>
<evidence type="ECO:0000313" key="3">
    <source>
        <dbReference type="Proteomes" id="UP000664132"/>
    </source>
</evidence>
<name>A0A8H7TL93_9HELO</name>
<proteinExistence type="predicted"/>
<sequence>MCFGRKPKVQYYGQPAYGARPYNPYGGPPMKHNKHRYGHSAAMPVYIDSSGGGGHHGHHGHHGGGGGWFGGD</sequence>
<dbReference type="EMBL" id="JAFJYH010000076">
    <property type="protein sequence ID" value="KAG4420818.1"/>
    <property type="molecule type" value="Genomic_DNA"/>
</dbReference>
<evidence type="ECO:0000313" key="2">
    <source>
        <dbReference type="EMBL" id="KAG4420818.1"/>
    </source>
</evidence>